<proteinExistence type="predicted"/>
<feature type="region of interest" description="Disordered" evidence="2">
    <location>
        <begin position="659"/>
        <end position="741"/>
    </location>
</feature>
<reference evidence="3 4" key="1">
    <citation type="submission" date="2014-06" db="EMBL/GenBank/DDBJ databases">
        <authorList>
            <person name="Swart Estienne"/>
        </authorList>
    </citation>
    <scope>NUCLEOTIDE SEQUENCE [LARGE SCALE GENOMIC DNA]</scope>
    <source>
        <strain evidence="3 4">130c</strain>
    </source>
</reference>
<evidence type="ECO:0000256" key="1">
    <source>
        <dbReference type="SAM" id="Coils"/>
    </source>
</evidence>
<feature type="coiled-coil region" evidence="1">
    <location>
        <begin position="95"/>
        <end position="143"/>
    </location>
</feature>
<name>A0A078AUS9_STYLE</name>
<evidence type="ECO:0000256" key="2">
    <source>
        <dbReference type="SAM" id="MobiDB-lite"/>
    </source>
</evidence>
<feature type="region of interest" description="Disordered" evidence="2">
    <location>
        <begin position="766"/>
        <end position="801"/>
    </location>
</feature>
<evidence type="ECO:0000313" key="3">
    <source>
        <dbReference type="EMBL" id="CDW86155.1"/>
    </source>
</evidence>
<gene>
    <name evidence="3" type="primary">Contig16804.g815</name>
    <name evidence="3" type="ORF">STYLEM_15246</name>
</gene>
<organism evidence="3 4">
    <name type="scientific">Stylonychia lemnae</name>
    <name type="common">Ciliate</name>
    <dbReference type="NCBI Taxonomy" id="5949"/>
    <lineage>
        <taxon>Eukaryota</taxon>
        <taxon>Sar</taxon>
        <taxon>Alveolata</taxon>
        <taxon>Ciliophora</taxon>
        <taxon>Intramacronucleata</taxon>
        <taxon>Spirotrichea</taxon>
        <taxon>Stichotrichia</taxon>
        <taxon>Sporadotrichida</taxon>
        <taxon>Oxytrichidae</taxon>
        <taxon>Stylonychinae</taxon>
        <taxon>Stylonychia</taxon>
    </lineage>
</organism>
<feature type="compositionally biased region" description="Low complexity" evidence="2">
    <location>
        <begin position="679"/>
        <end position="689"/>
    </location>
</feature>
<dbReference type="Proteomes" id="UP000039865">
    <property type="component" value="Unassembled WGS sequence"/>
</dbReference>
<feature type="region of interest" description="Disordered" evidence="2">
    <location>
        <begin position="435"/>
        <end position="461"/>
    </location>
</feature>
<dbReference type="InParanoid" id="A0A078AUS9"/>
<feature type="region of interest" description="Disordered" evidence="2">
    <location>
        <begin position="181"/>
        <end position="207"/>
    </location>
</feature>
<feature type="compositionally biased region" description="Polar residues" evidence="2">
    <location>
        <begin position="435"/>
        <end position="455"/>
    </location>
</feature>
<feature type="coiled-coil region" evidence="1">
    <location>
        <begin position="284"/>
        <end position="346"/>
    </location>
</feature>
<sequence>MKRKHKLDNQLSVCSLYFTQAQHQQGLSFKQHYDSDSNLSQSQESQRFNQQQINQMIEGLQSQRSMNEHSIHGGSQAQNYLKDYRDRLFNEEMMRQKTFFELEKLEQDYRLLEKERDSFKIQLIEKDKEYHSLKRKYQTQKQQMLQSTTPNKMQMSNFNSNIQDSQRQDKNFDRKMSNATPLITPTKNNINSSTINHNQNNLSESQNQCNNLNKSKENSQGVFDTLNDSVLSDLRHELCTAKKLTGNEKEQMLVEIQDKLDELVNSTRPYIEYLSKFSDISLQNQHLQINLKHTEGQLNNVKTELYQMNQNNQKLEEDRRVLKLLNKELKKEKRHFENEALKEKVRVNQLQDIIKMLGINTNQQENIQPQKQQQEFNDLNQFSFDEQNWMDNLEKPLVNESERQIYSNQFEIQTLNAPEVLLENQHSKNTVTIQGIAPSNFSSPTMNDQQPQNSTNDKNQNEIINNQKNSNIAFTSCENSNNNQQQYDTLLMQVIEKLDNLQQSTNLMQQQKQDQQKKVLPSSRKNLNQIFSPDGAQSPPLLHLKPTDTTQTSFLQMKPGIKSPINLDLSEIQHDLSSSNFRIDMSNLNIIEPQKGPARQMTYDLGHRDFFENFANVNYQRVQRPRQDSAIEINNQQIMNLKLLQNQSDKPKASVVILENNQQQRRDAESITKRSLQGNSKRSSGNESNKNSEKSSHQNHSHNNPIKSQFTHGIGYQGNIGGNNNQKKDNNISKSGNSHHMNNNLIMRESIIGNFLIDQANNMKESSQKDDSFSDFNNEAIQTRDSRKSEKRVSFKKESKTPGLQSIKMFPQLFMGTPTLLNAYFQKKQKESMFLLEQSQHQSDRQK</sequence>
<keyword evidence="1" id="KW-0175">Coiled coil</keyword>
<dbReference type="AlphaFoldDB" id="A0A078AUS9"/>
<accession>A0A078AUS9</accession>
<dbReference type="EMBL" id="CCKQ01014400">
    <property type="protein sequence ID" value="CDW86155.1"/>
    <property type="molecule type" value="Genomic_DNA"/>
</dbReference>
<feature type="compositionally biased region" description="Basic and acidic residues" evidence="2">
    <location>
        <begin position="782"/>
        <end position="800"/>
    </location>
</feature>
<protein>
    <submittedName>
        <fullName evidence="3">Uncharacterized protein</fullName>
    </submittedName>
</protein>
<evidence type="ECO:0000313" key="4">
    <source>
        <dbReference type="Proteomes" id="UP000039865"/>
    </source>
</evidence>
<feature type="coiled-coil region" evidence="1">
    <location>
        <begin position="491"/>
        <end position="518"/>
    </location>
</feature>
<keyword evidence="4" id="KW-1185">Reference proteome</keyword>